<name>A0ABX6N922_9BURK</name>
<dbReference type="PROSITE" id="PS51318">
    <property type="entry name" value="TAT"/>
    <property type="match status" value="1"/>
</dbReference>
<proteinExistence type="predicted"/>
<dbReference type="Gene3D" id="3.90.1170.50">
    <property type="entry name" value="Aldehyde oxidase/xanthine dehydrogenase, a/b hammerhead"/>
    <property type="match status" value="1"/>
</dbReference>
<reference evidence="2 3" key="1">
    <citation type="submission" date="2020-05" db="EMBL/GenBank/DDBJ databases">
        <title>Compete genome of Limnobacter sp. SAORIC-580.</title>
        <authorList>
            <person name="Song J."/>
            <person name="Cho J.-C."/>
        </authorList>
    </citation>
    <scope>NUCLEOTIDE SEQUENCE [LARGE SCALE GENOMIC DNA]</scope>
    <source>
        <strain evidence="2 3">SAORIC-580</strain>
    </source>
</reference>
<organism evidence="2 3">
    <name type="scientific">Limnobacter profundi</name>
    <dbReference type="NCBI Taxonomy" id="2732163"/>
    <lineage>
        <taxon>Bacteria</taxon>
        <taxon>Pseudomonadati</taxon>
        <taxon>Pseudomonadota</taxon>
        <taxon>Betaproteobacteria</taxon>
        <taxon>Burkholderiales</taxon>
        <taxon>Burkholderiaceae</taxon>
        <taxon>Limnobacter</taxon>
    </lineage>
</organism>
<accession>A0ABX6N922</accession>
<dbReference type="InterPro" id="IPR046867">
    <property type="entry name" value="AldOxase/xan_DH_MoCoBD2"/>
</dbReference>
<dbReference type="InterPro" id="IPR052516">
    <property type="entry name" value="N-heterocyclic_Hydroxylase"/>
</dbReference>
<dbReference type="EMBL" id="CP053084">
    <property type="protein sequence ID" value="QJR30886.1"/>
    <property type="molecule type" value="Genomic_DNA"/>
</dbReference>
<keyword evidence="3" id="KW-1185">Reference proteome</keyword>
<dbReference type="SMART" id="SM01008">
    <property type="entry name" value="Ald_Xan_dh_C"/>
    <property type="match status" value="1"/>
</dbReference>
<dbReference type="Pfam" id="PF02738">
    <property type="entry name" value="MoCoBD_1"/>
    <property type="match status" value="1"/>
</dbReference>
<evidence type="ECO:0000313" key="3">
    <source>
        <dbReference type="Proteomes" id="UP000501130"/>
    </source>
</evidence>
<sequence length="735" mass="78515">MSIVTKVSRRDFLKAGAGLTLAVSIPSVFANNKLKAGGPGLAGSAVEAGNFAPNAFVTIGSDNTVTVISKHLEMGQGVYTGLATLVAEELDADWSTVKVEGAGASTKHYNNLFWGAQGTGGSTAIANSFEQMRTAGATARAMLVNAAAAQWKVPAREITVSNSVVSHAKSNRKATFGELAEAASEQTVPGEVNLKDPKDFKLIGKTAPRKDSTAKTNGTAMFTQDMKLPGMLVAVVAHPPKFGGTVKNVDDKAARAIAGVSDVVTIPSGVAVLATNYWTAKKGRDALNIEWDLSTAYKGSSEQIAVDYTKLLGKRGTVVRQDGDTESQFARSERTFESDYHFPFLAHASMEPLNCLIKLDRDSAEVWNGEQMQTADQAAVAGVLGLDPEKVKLNMLYAGGSFGRRANPQADYLVETAHIVKAIGGKAPVKLVWSREDDMKGGYYRPVYAHRLRAALGKNGLPVAWENRIVGQSIAKGSPFEGFLVKDGVDATSVEGSSNLPYQIPNMLVDLHTTNEQVRVPIQWWRAVGSTHTAYATEVFVDELAVQAKQDPVKYRATLLTRHPRHAGVLKLVAEKAGWNKPLAPAGDGAKRGRGIAVHESFNSFVAQVVEVTVQKDRNFKVDRVVCAVDCGVVVNPDVVKAQMEGGIGFALAAALTGEITLKDGEVQQSNYHDYPVLRINEMPKVEVHMVQSGEKPTGVGEPGVPPLAPALANALFNATGKRIRKLPIGEQLKA</sequence>
<feature type="domain" description="Aldehyde oxidase/xanthine dehydrogenase a/b hammerhead" evidence="1">
    <location>
        <begin position="217"/>
        <end position="295"/>
    </location>
</feature>
<dbReference type="InterPro" id="IPR012368">
    <property type="entry name" value="OxRdtase_Mopterin-bd_su_IorB"/>
</dbReference>
<dbReference type="PANTHER" id="PTHR47495:SF2">
    <property type="entry name" value="ALDEHYDE DEHYDROGENASE"/>
    <property type="match status" value="1"/>
</dbReference>
<gene>
    <name evidence="2" type="ORF">HKT17_14830</name>
</gene>
<dbReference type="PANTHER" id="PTHR47495">
    <property type="entry name" value="ALDEHYDE DEHYDROGENASE"/>
    <property type="match status" value="1"/>
</dbReference>
<evidence type="ECO:0000259" key="1">
    <source>
        <dbReference type="SMART" id="SM01008"/>
    </source>
</evidence>
<dbReference type="Proteomes" id="UP000501130">
    <property type="component" value="Chromosome"/>
</dbReference>
<dbReference type="SUPFAM" id="SSF56003">
    <property type="entry name" value="Molybdenum cofactor-binding domain"/>
    <property type="match status" value="2"/>
</dbReference>
<protein>
    <submittedName>
        <fullName evidence="2">Xanthine dehydrogenase family protein molybdopterin-binding subunit</fullName>
    </submittedName>
</protein>
<dbReference type="InterPro" id="IPR000674">
    <property type="entry name" value="Ald_Oxase/Xan_DH_a/b"/>
</dbReference>
<dbReference type="RefSeq" id="WP_171101125.1">
    <property type="nucleotide sequence ID" value="NZ_CP053084.1"/>
</dbReference>
<dbReference type="InterPro" id="IPR037165">
    <property type="entry name" value="AldOxase/xan_DH_Mopterin-bd_sf"/>
</dbReference>
<dbReference type="Pfam" id="PF20256">
    <property type="entry name" value="MoCoBD_2"/>
    <property type="match status" value="2"/>
</dbReference>
<evidence type="ECO:0000313" key="2">
    <source>
        <dbReference type="EMBL" id="QJR30886.1"/>
    </source>
</evidence>
<dbReference type="PIRSF" id="PIRSF036389">
    <property type="entry name" value="IOR_B"/>
    <property type="match status" value="1"/>
</dbReference>
<dbReference type="InterPro" id="IPR006311">
    <property type="entry name" value="TAT_signal"/>
</dbReference>
<dbReference type="InterPro" id="IPR008274">
    <property type="entry name" value="AldOxase/xan_DH_MoCoBD1"/>
</dbReference>
<dbReference type="Gene3D" id="3.30.365.10">
    <property type="entry name" value="Aldehyde oxidase/xanthine dehydrogenase, molybdopterin binding domain"/>
    <property type="match status" value="4"/>
</dbReference>